<dbReference type="InterPro" id="IPR000059">
    <property type="entry name" value="NUDIX_hydrolase_NudL_CS"/>
</dbReference>
<dbReference type="InterPro" id="IPR045121">
    <property type="entry name" value="CoAse"/>
</dbReference>
<evidence type="ECO:0000313" key="10">
    <source>
        <dbReference type="Proteomes" id="UP000275356"/>
    </source>
</evidence>
<evidence type="ECO:0000256" key="4">
    <source>
        <dbReference type="ARBA" id="ARBA00022723"/>
    </source>
</evidence>
<dbReference type="EMBL" id="RKHQ01000002">
    <property type="protein sequence ID" value="ROR93652.1"/>
    <property type="molecule type" value="Genomic_DNA"/>
</dbReference>
<dbReference type="OrthoDB" id="9802805at2"/>
<protein>
    <submittedName>
        <fullName evidence="9">NUDIX domain-containing protein</fullName>
    </submittedName>
</protein>
<dbReference type="InterPro" id="IPR000086">
    <property type="entry name" value="NUDIX_hydrolase_dom"/>
</dbReference>
<feature type="domain" description="Nudix hydrolase" evidence="8">
    <location>
        <begin position="33"/>
        <end position="183"/>
    </location>
</feature>
<proteinExistence type="inferred from homology"/>
<evidence type="ECO:0000313" key="9">
    <source>
        <dbReference type="EMBL" id="ROR93652.1"/>
    </source>
</evidence>
<keyword evidence="6" id="KW-0460">Magnesium</keyword>
<dbReference type="AlphaFoldDB" id="A0A3N2D1J9"/>
<evidence type="ECO:0000256" key="6">
    <source>
        <dbReference type="ARBA" id="ARBA00022842"/>
    </source>
</evidence>
<organism evidence="9 10">
    <name type="scientific">Salana multivorans</name>
    <dbReference type="NCBI Taxonomy" id="120377"/>
    <lineage>
        <taxon>Bacteria</taxon>
        <taxon>Bacillati</taxon>
        <taxon>Actinomycetota</taxon>
        <taxon>Actinomycetes</taxon>
        <taxon>Micrococcales</taxon>
        <taxon>Beutenbergiaceae</taxon>
        <taxon>Salana</taxon>
    </lineage>
</organism>
<name>A0A3N2D1J9_9MICO</name>
<comment type="cofactor">
    <cofactor evidence="1">
        <name>Mn(2+)</name>
        <dbReference type="ChEBI" id="CHEBI:29035"/>
    </cofactor>
</comment>
<evidence type="ECO:0000256" key="7">
    <source>
        <dbReference type="ARBA" id="ARBA00023211"/>
    </source>
</evidence>
<keyword evidence="7" id="KW-0464">Manganese</keyword>
<evidence type="ECO:0000256" key="2">
    <source>
        <dbReference type="ARBA" id="ARBA00001946"/>
    </source>
</evidence>
<dbReference type="InterPro" id="IPR015797">
    <property type="entry name" value="NUDIX_hydrolase-like_dom_sf"/>
</dbReference>
<sequence>MTAAGWARDDLVALWRRGGWSTALGRPRPGGPTPRRSAVLLLFGLLETSDHADPASADVDLLLTRRSDDLRHHPGQVAFPGGGLDPGEDAVDAAVREAHEETGLDPRGVEPIGPLADVPVTVSGNVVTPVLAWWRVPSALRPDGTETAEVFRVPVPQLVDPANRGTVLGEHAGQRFATPAFTVPDVPLVWGFTAYVLDAVLDALGWAVPWDADRVVPLPRPPGTTP</sequence>
<dbReference type="RefSeq" id="WP_123740580.1">
    <property type="nucleotide sequence ID" value="NZ_RKHQ01000002.1"/>
</dbReference>
<comment type="cofactor">
    <cofactor evidence="2">
        <name>Mg(2+)</name>
        <dbReference type="ChEBI" id="CHEBI:18420"/>
    </cofactor>
</comment>
<dbReference type="GO" id="GO:0030145">
    <property type="term" value="F:manganese ion binding"/>
    <property type="evidence" value="ECO:0007669"/>
    <property type="project" value="InterPro"/>
</dbReference>
<keyword evidence="5" id="KW-0378">Hydrolase</keyword>
<accession>A0A3N2D1J9</accession>
<comment type="similarity">
    <text evidence="3">Belongs to the Nudix hydrolase family. PCD1 subfamily.</text>
</comment>
<keyword evidence="4" id="KW-0479">Metal-binding</keyword>
<evidence type="ECO:0000259" key="8">
    <source>
        <dbReference type="PROSITE" id="PS51462"/>
    </source>
</evidence>
<dbReference type="Gene3D" id="3.90.79.10">
    <property type="entry name" value="Nucleoside Triphosphate Pyrophosphohydrolase"/>
    <property type="match status" value="1"/>
</dbReference>
<evidence type="ECO:0000256" key="1">
    <source>
        <dbReference type="ARBA" id="ARBA00001936"/>
    </source>
</evidence>
<dbReference type="CDD" id="cd03426">
    <property type="entry name" value="NUDIX_CoAse_Nudt7"/>
    <property type="match status" value="1"/>
</dbReference>
<dbReference type="PROSITE" id="PS51462">
    <property type="entry name" value="NUDIX"/>
    <property type="match status" value="1"/>
</dbReference>
<dbReference type="PANTHER" id="PTHR12992:SF11">
    <property type="entry name" value="MITOCHONDRIAL COENZYME A DIPHOSPHATASE NUDT8"/>
    <property type="match status" value="1"/>
</dbReference>
<dbReference type="InterPro" id="IPR020084">
    <property type="entry name" value="NUDIX_hydrolase_CS"/>
</dbReference>
<dbReference type="GO" id="GO:0000287">
    <property type="term" value="F:magnesium ion binding"/>
    <property type="evidence" value="ECO:0007669"/>
    <property type="project" value="InterPro"/>
</dbReference>
<dbReference type="PANTHER" id="PTHR12992">
    <property type="entry name" value="NUDIX HYDROLASE"/>
    <property type="match status" value="1"/>
</dbReference>
<dbReference type="PROSITE" id="PS01293">
    <property type="entry name" value="NUDIX_COA"/>
    <property type="match status" value="1"/>
</dbReference>
<evidence type="ECO:0000256" key="3">
    <source>
        <dbReference type="ARBA" id="ARBA00006506"/>
    </source>
</evidence>
<evidence type="ECO:0000256" key="5">
    <source>
        <dbReference type="ARBA" id="ARBA00022801"/>
    </source>
</evidence>
<dbReference type="Proteomes" id="UP000275356">
    <property type="component" value="Unassembled WGS sequence"/>
</dbReference>
<dbReference type="SUPFAM" id="SSF55811">
    <property type="entry name" value="Nudix"/>
    <property type="match status" value="1"/>
</dbReference>
<dbReference type="Pfam" id="PF00293">
    <property type="entry name" value="NUDIX"/>
    <property type="match status" value="1"/>
</dbReference>
<dbReference type="GO" id="GO:0010945">
    <property type="term" value="F:coenzyme A diphosphatase activity"/>
    <property type="evidence" value="ECO:0007669"/>
    <property type="project" value="InterPro"/>
</dbReference>
<dbReference type="PROSITE" id="PS00893">
    <property type="entry name" value="NUDIX_BOX"/>
    <property type="match status" value="1"/>
</dbReference>
<keyword evidence="10" id="KW-1185">Reference proteome</keyword>
<reference evidence="9 10" key="1">
    <citation type="submission" date="2018-11" db="EMBL/GenBank/DDBJ databases">
        <title>Sequencing the genomes of 1000 actinobacteria strains.</title>
        <authorList>
            <person name="Klenk H.-P."/>
        </authorList>
    </citation>
    <scope>NUCLEOTIDE SEQUENCE [LARGE SCALE GENOMIC DNA]</scope>
    <source>
        <strain evidence="9 10">DSM 13521</strain>
    </source>
</reference>
<comment type="caution">
    <text evidence="9">The sequence shown here is derived from an EMBL/GenBank/DDBJ whole genome shotgun (WGS) entry which is preliminary data.</text>
</comment>
<dbReference type="GO" id="GO:0009132">
    <property type="term" value="P:nucleoside diphosphate metabolic process"/>
    <property type="evidence" value="ECO:0007669"/>
    <property type="project" value="InterPro"/>
</dbReference>
<gene>
    <name evidence="9" type="ORF">EDD28_3074</name>
</gene>